<keyword evidence="6" id="KW-0255">Endonuclease</keyword>
<dbReference type="Gene3D" id="3.90.220.20">
    <property type="entry name" value="DNA methylase specificity domains"/>
    <property type="match status" value="2"/>
</dbReference>
<name>A0A5M3ERN2_LISMN</name>
<keyword evidence="3" id="KW-0238">DNA-binding</keyword>
<dbReference type="AlphaFoldDB" id="A0A5M3ERN2"/>
<protein>
    <submittedName>
        <fullName evidence="6">Restriction endonuclease subunit S</fullName>
    </submittedName>
</protein>
<sequence length="436" mass="50360">MSHIKKYAPRRRFEKFSNADDWEQRKFEDCFKFPVSTNSLSRVMLNYDKGEVKNVHYGDVLIKYPCILNIKKEEIPYITGGCLKAYNSNLLENGDLIFADAAEDETVGKAVEVNGITNENLVSGLHTIVARATTQKAKYFLGYYINSDIYHRQLLRLMQGSKVSAISKGNLQKTDVSFPKDIEEQQKIGSYFKKLDDTIALHQRKLEKIKALKTAYLSEMFPAEGETKPKRRFARFTDDWEQRKLGDVTNYIKGFAFKSRDYADKGIRIIRVSDLSSDKIKELNDNVYVTQLVANESKKFIIEKEDIIITTVGSKAEMKESAVGRPIIVRHNNNYLLNQNLVKVRSSESSFSYFIYCQLINPRYSDYIATIERGNANQANIAISDLWEYSFLSPKKDEQTKIGTFFKQLDHTIALHQRKLQKLQNIKKAYLNEMFI</sequence>
<dbReference type="InterPro" id="IPR000055">
    <property type="entry name" value="Restrct_endonuc_typeI_TRD"/>
</dbReference>
<dbReference type="SUPFAM" id="SSF116734">
    <property type="entry name" value="DNA methylase specificity domain"/>
    <property type="match status" value="2"/>
</dbReference>
<keyword evidence="2" id="KW-0680">Restriction system</keyword>
<evidence type="ECO:0000259" key="5">
    <source>
        <dbReference type="Pfam" id="PF01420"/>
    </source>
</evidence>
<dbReference type="PANTHER" id="PTHR30408">
    <property type="entry name" value="TYPE-1 RESTRICTION ENZYME ECOKI SPECIFICITY PROTEIN"/>
    <property type="match status" value="1"/>
</dbReference>
<dbReference type="InterPro" id="IPR052021">
    <property type="entry name" value="Type-I_RS_S_subunit"/>
</dbReference>
<feature type="coiled-coil region" evidence="4">
    <location>
        <begin position="406"/>
        <end position="433"/>
    </location>
</feature>
<dbReference type="GO" id="GO:0004519">
    <property type="term" value="F:endonuclease activity"/>
    <property type="evidence" value="ECO:0007669"/>
    <property type="project" value="UniProtKB-KW"/>
</dbReference>
<evidence type="ECO:0000256" key="2">
    <source>
        <dbReference type="ARBA" id="ARBA00022747"/>
    </source>
</evidence>
<accession>A0A5M3ERN2</accession>
<gene>
    <name evidence="6" type="ORF">GCV89_13595</name>
</gene>
<evidence type="ECO:0000313" key="6">
    <source>
        <dbReference type="EMBL" id="EDH0939017.1"/>
    </source>
</evidence>
<comment type="similarity">
    <text evidence="1">Belongs to the type-I restriction system S methylase family.</text>
</comment>
<evidence type="ECO:0000256" key="1">
    <source>
        <dbReference type="ARBA" id="ARBA00010923"/>
    </source>
</evidence>
<dbReference type="Gene3D" id="1.10.287.1120">
    <property type="entry name" value="Bipartite methylase S protein"/>
    <property type="match status" value="1"/>
</dbReference>
<dbReference type="Pfam" id="PF01420">
    <property type="entry name" value="Methylase_S"/>
    <property type="match status" value="2"/>
</dbReference>
<reference evidence="6" key="1">
    <citation type="submission" date="2019-10" db="EMBL/GenBank/DDBJ databases">
        <authorList>
            <consortium name="GenomeTrakr: Next Generation Sequencing Network for Food Pathogen Tracability"/>
        </authorList>
    </citation>
    <scope>NUCLEOTIDE SEQUENCE</scope>
    <source>
        <strain evidence="6">CFSAN085152</strain>
    </source>
</reference>
<feature type="domain" description="Type I restriction modification DNA specificity" evidence="5">
    <location>
        <begin position="21"/>
        <end position="210"/>
    </location>
</feature>
<keyword evidence="6" id="KW-0378">Hydrolase</keyword>
<comment type="caution">
    <text evidence="6">The sequence shown here is derived from an EMBL/GenBank/DDBJ whole genome shotgun (WGS) entry which is preliminary data.</text>
</comment>
<feature type="domain" description="Type I restriction modification DNA specificity" evidence="5">
    <location>
        <begin position="238"/>
        <end position="424"/>
    </location>
</feature>
<dbReference type="PANTHER" id="PTHR30408:SF12">
    <property type="entry name" value="TYPE I RESTRICTION ENZYME MJAVIII SPECIFICITY SUBUNIT"/>
    <property type="match status" value="1"/>
</dbReference>
<proteinExistence type="inferred from homology"/>
<dbReference type="InterPro" id="IPR044946">
    <property type="entry name" value="Restrct_endonuc_typeI_TRD_sf"/>
</dbReference>
<keyword evidence="4" id="KW-0175">Coiled coil</keyword>
<evidence type="ECO:0000256" key="4">
    <source>
        <dbReference type="SAM" id="Coils"/>
    </source>
</evidence>
<dbReference type="GO" id="GO:0009307">
    <property type="term" value="P:DNA restriction-modification system"/>
    <property type="evidence" value="ECO:0007669"/>
    <property type="project" value="UniProtKB-KW"/>
</dbReference>
<dbReference type="GO" id="GO:0003677">
    <property type="term" value="F:DNA binding"/>
    <property type="evidence" value="ECO:0007669"/>
    <property type="project" value="UniProtKB-KW"/>
</dbReference>
<dbReference type="EMBL" id="AAMGJA010000005">
    <property type="protein sequence ID" value="EDH0939017.1"/>
    <property type="molecule type" value="Genomic_DNA"/>
</dbReference>
<evidence type="ECO:0000256" key="3">
    <source>
        <dbReference type="ARBA" id="ARBA00023125"/>
    </source>
</evidence>
<keyword evidence="6" id="KW-0540">Nuclease</keyword>
<organism evidence="6">
    <name type="scientific">Listeria monocytogenes</name>
    <dbReference type="NCBI Taxonomy" id="1639"/>
    <lineage>
        <taxon>Bacteria</taxon>
        <taxon>Bacillati</taxon>
        <taxon>Bacillota</taxon>
        <taxon>Bacilli</taxon>
        <taxon>Bacillales</taxon>
        <taxon>Listeriaceae</taxon>
        <taxon>Listeria</taxon>
    </lineage>
</organism>